<keyword evidence="3" id="KW-1185">Reference proteome</keyword>
<dbReference type="HOGENOM" id="CLU_3019206_0_0_5"/>
<evidence type="ECO:0000256" key="1">
    <source>
        <dbReference type="SAM" id="MobiDB-lite"/>
    </source>
</evidence>
<accession>D5RM30</accession>
<dbReference type="AlphaFoldDB" id="D5RM30"/>
<feature type="compositionally biased region" description="Low complexity" evidence="1">
    <location>
        <begin position="13"/>
        <end position="47"/>
    </location>
</feature>
<sequence>RWRAPASTRGCTASWPRSGRAPRRWPAPSPSAASPWPSSRSSTSPRRTCARRITRR</sequence>
<reference evidence="2 3" key="1">
    <citation type="submission" date="2010-04" db="EMBL/GenBank/DDBJ databases">
        <authorList>
            <person name="Qin X."/>
            <person name="Bachman B."/>
            <person name="Battles P."/>
            <person name="Bell A."/>
            <person name="Bess C."/>
            <person name="Bickham C."/>
            <person name="Chaboub L."/>
            <person name="Chen D."/>
            <person name="Coyle M."/>
            <person name="Deiros D.R."/>
            <person name="Dinh H."/>
            <person name="Forbes L."/>
            <person name="Fowler G."/>
            <person name="Francisco L."/>
            <person name="Fu Q."/>
            <person name="Gubbala S."/>
            <person name="Hale W."/>
            <person name="Han Y."/>
            <person name="Hemphill L."/>
            <person name="Highlander S.K."/>
            <person name="Hirani K."/>
            <person name="Hogues M."/>
            <person name="Jackson L."/>
            <person name="Jakkamsetti A."/>
            <person name="Javaid M."/>
            <person name="Jiang H."/>
            <person name="Korchina V."/>
            <person name="Kovar C."/>
            <person name="Lara F."/>
            <person name="Lee S."/>
            <person name="Mata R."/>
            <person name="Mathew T."/>
            <person name="Moen C."/>
            <person name="Morales K."/>
            <person name="Munidasa M."/>
            <person name="Nazareth L."/>
            <person name="Ngo R."/>
            <person name="Nguyen L."/>
            <person name="Okwuonu G."/>
            <person name="Ongeri F."/>
            <person name="Patil S."/>
            <person name="Petrosino J."/>
            <person name="Pham C."/>
            <person name="Pham P."/>
            <person name="Pu L.-L."/>
            <person name="Puazo M."/>
            <person name="Raj R."/>
            <person name="Reid J."/>
            <person name="Rouhana J."/>
            <person name="Saada N."/>
            <person name="Shang Y."/>
            <person name="Simmons D."/>
            <person name="Thornton R."/>
            <person name="Warren J."/>
            <person name="Weissenberger G."/>
            <person name="Zhang J."/>
            <person name="Zhang L."/>
            <person name="Zhou C."/>
            <person name="Zhu D."/>
            <person name="Muzny D."/>
            <person name="Worley K."/>
            <person name="Gibbs R."/>
        </authorList>
    </citation>
    <scope>NUCLEOTIDE SEQUENCE [LARGE SCALE GENOMIC DNA]</scope>
    <source>
        <strain evidence="2 3">ATCC 49957</strain>
    </source>
</reference>
<organism evidence="2 3">
    <name type="scientific">Pseudoroseomonas cervicalis ATCC 49957</name>
    <dbReference type="NCBI Taxonomy" id="525371"/>
    <lineage>
        <taxon>Bacteria</taxon>
        <taxon>Pseudomonadati</taxon>
        <taxon>Pseudomonadota</taxon>
        <taxon>Alphaproteobacteria</taxon>
        <taxon>Acetobacterales</taxon>
        <taxon>Roseomonadaceae</taxon>
        <taxon>Roseomonas</taxon>
    </lineage>
</organism>
<evidence type="ECO:0000313" key="2">
    <source>
        <dbReference type="EMBL" id="EFH11636.1"/>
    </source>
</evidence>
<evidence type="ECO:0000313" key="3">
    <source>
        <dbReference type="Proteomes" id="UP000005324"/>
    </source>
</evidence>
<feature type="non-terminal residue" evidence="2">
    <location>
        <position position="1"/>
    </location>
</feature>
<comment type="caution">
    <text evidence="2">The sequence shown here is derived from an EMBL/GenBank/DDBJ whole genome shotgun (WGS) entry which is preliminary data.</text>
</comment>
<name>D5RM30_9PROT</name>
<proteinExistence type="predicted"/>
<protein>
    <submittedName>
        <fullName evidence="2">Uncharacterized protein</fullName>
    </submittedName>
</protein>
<dbReference type="EMBL" id="ADVL01000346">
    <property type="protein sequence ID" value="EFH11636.1"/>
    <property type="molecule type" value="Genomic_DNA"/>
</dbReference>
<feature type="region of interest" description="Disordered" evidence="1">
    <location>
        <begin position="1"/>
        <end position="56"/>
    </location>
</feature>
<gene>
    <name evidence="2" type="ORF">HMPREF0731_2141</name>
</gene>
<dbReference type="Proteomes" id="UP000005324">
    <property type="component" value="Unassembled WGS sequence"/>
</dbReference>